<dbReference type="EMBL" id="KI632289">
    <property type="protein sequence ID" value="EYU20065.1"/>
    <property type="molecule type" value="Genomic_DNA"/>
</dbReference>
<accession>A0A022Q0N8</accession>
<dbReference type="AlphaFoldDB" id="A0A022Q0N8"/>
<sequence length="158" mass="17384">MECGDGPVVVEAVVAADHAETHHVLLVVQYVEPLRAARRRQAGDHTHLPERAHVAVAEDDVAALEEPLVLLRLVEAAHHRPDRADGGVDGLHRRGAALVRRHRVRVVVFHALRHRVIPRNGANPRGLRLFDDLVRTHPRRRRCGGAGGACVVYGIDSV</sequence>
<evidence type="ECO:0000313" key="2">
    <source>
        <dbReference type="Proteomes" id="UP000030748"/>
    </source>
</evidence>
<gene>
    <name evidence="1" type="ORF">MIMGU_mgv1a015405mg</name>
</gene>
<name>A0A022Q0N8_ERYGU</name>
<dbReference type="Proteomes" id="UP000030748">
    <property type="component" value="Unassembled WGS sequence"/>
</dbReference>
<reference evidence="1 2" key="1">
    <citation type="journal article" date="2013" name="Proc. Natl. Acad. Sci. U.S.A.">
        <title>Fine-scale variation in meiotic recombination in Mimulus inferred from population shotgun sequencing.</title>
        <authorList>
            <person name="Hellsten U."/>
            <person name="Wright K.M."/>
            <person name="Jenkins J."/>
            <person name="Shu S."/>
            <person name="Yuan Y."/>
            <person name="Wessler S.R."/>
            <person name="Schmutz J."/>
            <person name="Willis J.H."/>
            <person name="Rokhsar D.S."/>
        </authorList>
    </citation>
    <scope>NUCLEOTIDE SEQUENCE [LARGE SCALE GENOMIC DNA]</scope>
    <source>
        <strain evidence="2">cv. DUN x IM62</strain>
    </source>
</reference>
<evidence type="ECO:0000313" key="1">
    <source>
        <dbReference type="EMBL" id="EYU20065.1"/>
    </source>
</evidence>
<proteinExistence type="predicted"/>
<keyword evidence="2" id="KW-1185">Reference proteome</keyword>
<protein>
    <submittedName>
        <fullName evidence="1">Uncharacterized protein</fullName>
    </submittedName>
</protein>
<organism evidence="1 2">
    <name type="scientific">Erythranthe guttata</name>
    <name type="common">Yellow monkey flower</name>
    <name type="synonym">Mimulus guttatus</name>
    <dbReference type="NCBI Taxonomy" id="4155"/>
    <lineage>
        <taxon>Eukaryota</taxon>
        <taxon>Viridiplantae</taxon>
        <taxon>Streptophyta</taxon>
        <taxon>Embryophyta</taxon>
        <taxon>Tracheophyta</taxon>
        <taxon>Spermatophyta</taxon>
        <taxon>Magnoliopsida</taxon>
        <taxon>eudicotyledons</taxon>
        <taxon>Gunneridae</taxon>
        <taxon>Pentapetalae</taxon>
        <taxon>asterids</taxon>
        <taxon>lamiids</taxon>
        <taxon>Lamiales</taxon>
        <taxon>Phrymaceae</taxon>
        <taxon>Erythranthe</taxon>
    </lineage>
</organism>